<protein>
    <recommendedName>
        <fullName evidence="1">Sugar fermentation stimulation protein homolog</fullName>
    </recommendedName>
</protein>
<feature type="domain" description="SfsA N-terminal OB" evidence="3">
    <location>
        <begin position="19"/>
        <end position="86"/>
    </location>
</feature>
<dbReference type="Gene3D" id="3.40.1350.60">
    <property type="match status" value="1"/>
</dbReference>
<dbReference type="PANTHER" id="PTHR30545:SF2">
    <property type="entry name" value="SUGAR FERMENTATION STIMULATION PROTEIN A"/>
    <property type="match status" value="1"/>
</dbReference>
<dbReference type="GO" id="GO:0003677">
    <property type="term" value="F:DNA binding"/>
    <property type="evidence" value="ECO:0007669"/>
    <property type="project" value="InterPro"/>
</dbReference>
<dbReference type="EMBL" id="FOGT01000003">
    <property type="protein sequence ID" value="SER76487.1"/>
    <property type="molecule type" value="Genomic_DNA"/>
</dbReference>
<dbReference type="Pfam" id="PF03749">
    <property type="entry name" value="SfsA"/>
    <property type="match status" value="1"/>
</dbReference>
<feature type="domain" description="Sugar fermentation stimulation protein C-terminal" evidence="2">
    <location>
        <begin position="91"/>
        <end position="229"/>
    </location>
</feature>
<dbReference type="InterPro" id="IPR040452">
    <property type="entry name" value="SfsA_C"/>
</dbReference>
<evidence type="ECO:0000313" key="4">
    <source>
        <dbReference type="EMBL" id="SER76487.1"/>
    </source>
</evidence>
<evidence type="ECO:0000256" key="1">
    <source>
        <dbReference type="HAMAP-Rule" id="MF_00095"/>
    </source>
</evidence>
<keyword evidence="5" id="KW-1185">Reference proteome</keyword>
<dbReference type="InterPro" id="IPR005224">
    <property type="entry name" value="SfsA"/>
</dbReference>
<dbReference type="OrthoDB" id="9802365at2"/>
<accession>A0A1H9RV08</accession>
<sequence length="248" mass="27549">MSLASFDFSPSMTLSYFAERPNRFIITCILASKGTEIEAHLPDSGRLTELLKPGAEIYLLPNNNPERKTAYSAVCVKRPDGKGWVSLNSTVPNRLSGLALKNNLLPSFEKWNYVRSEYTKGRSRWDHLLETDSGEKMVVEVKGVTLTDNNQTGYFPDAVTARGTKHVLELIDINEEKGWHAALLFVAQRSDIKELKPADWIDPAFSQAMRKAGSAGVLTAACRCDVSPQGMRLTDEIPVILDKSADKF</sequence>
<dbReference type="STRING" id="1601833.SAMN05518684_103349"/>
<dbReference type="HAMAP" id="MF_00095">
    <property type="entry name" value="SfsA"/>
    <property type="match status" value="1"/>
</dbReference>
<dbReference type="AlphaFoldDB" id="A0A1H9RV08"/>
<organism evidence="4 5">
    <name type="scientific">Salipaludibacillus aurantiacus</name>
    <dbReference type="NCBI Taxonomy" id="1601833"/>
    <lineage>
        <taxon>Bacteria</taxon>
        <taxon>Bacillati</taxon>
        <taxon>Bacillota</taxon>
        <taxon>Bacilli</taxon>
        <taxon>Bacillales</taxon>
        <taxon>Bacillaceae</taxon>
    </lineage>
</organism>
<evidence type="ECO:0000259" key="3">
    <source>
        <dbReference type="Pfam" id="PF17746"/>
    </source>
</evidence>
<dbReference type="Proteomes" id="UP000198571">
    <property type="component" value="Unassembled WGS sequence"/>
</dbReference>
<dbReference type="InterPro" id="IPR041465">
    <property type="entry name" value="SfsA_N"/>
</dbReference>
<name>A0A1H9RV08_9BACI</name>
<dbReference type="CDD" id="cd22359">
    <property type="entry name" value="SfsA-like_bacterial"/>
    <property type="match status" value="1"/>
</dbReference>
<dbReference type="PANTHER" id="PTHR30545">
    <property type="entry name" value="SUGAR FERMENTATION STIMULATION PROTEIN A"/>
    <property type="match status" value="1"/>
</dbReference>
<comment type="similarity">
    <text evidence="1">Belongs to the SfsA family.</text>
</comment>
<gene>
    <name evidence="1" type="primary">sfsA</name>
    <name evidence="4" type="ORF">SAMN05518684_103349</name>
</gene>
<reference evidence="5" key="1">
    <citation type="submission" date="2016-10" db="EMBL/GenBank/DDBJ databases">
        <authorList>
            <person name="Varghese N."/>
            <person name="Submissions S."/>
        </authorList>
    </citation>
    <scope>NUCLEOTIDE SEQUENCE [LARGE SCALE GENOMIC DNA]</scope>
    <source>
        <strain evidence="5">S9</strain>
    </source>
</reference>
<dbReference type="Gene3D" id="2.40.50.580">
    <property type="match status" value="1"/>
</dbReference>
<evidence type="ECO:0000259" key="2">
    <source>
        <dbReference type="Pfam" id="PF03749"/>
    </source>
</evidence>
<proteinExistence type="inferred from homology"/>
<evidence type="ECO:0000313" key="5">
    <source>
        <dbReference type="Proteomes" id="UP000198571"/>
    </source>
</evidence>
<dbReference type="NCBIfam" id="TIGR00230">
    <property type="entry name" value="sfsA"/>
    <property type="match status" value="1"/>
</dbReference>
<dbReference type="Pfam" id="PF17746">
    <property type="entry name" value="SfsA_N"/>
    <property type="match status" value="1"/>
</dbReference>
<dbReference type="RefSeq" id="WP_093048466.1">
    <property type="nucleotide sequence ID" value="NZ_FOGT01000003.1"/>
</dbReference>